<sequence>MKKLENIDFLIFDLGNVIIDIDYDFSIRELKKILPEEKHHLTSSFFPSTFHKEYEKGMINSDQFRNAVRELYQVDLSNDQIDHVWNSLLRDVPQERIDLIGRLNRDFGTAVLSNTNEIHILKFNEMLKAQTSVDGLSGLFDRVFLSHEMGLAKPDEAIYEAVINEIQVEPKRVLFFDDLLANLEGAKRVGLQTYHITHPKALIQFFADVH</sequence>
<dbReference type="InterPro" id="IPR023198">
    <property type="entry name" value="PGP-like_dom2"/>
</dbReference>
<name>A0A1W2H9T6_9BACT</name>
<dbReference type="Proteomes" id="UP000192333">
    <property type="component" value="Chromosome I"/>
</dbReference>
<dbReference type="Pfam" id="PF00702">
    <property type="entry name" value="Hydrolase"/>
    <property type="match status" value="1"/>
</dbReference>
<dbReference type="STRING" id="758820.SAMN00777080_4314"/>
<dbReference type="PANTHER" id="PTHR43611:SF3">
    <property type="entry name" value="FLAVIN MONONUCLEOTIDE HYDROLASE 1, CHLOROPLATIC"/>
    <property type="match status" value="1"/>
</dbReference>
<dbReference type="InterPro" id="IPR006439">
    <property type="entry name" value="HAD-SF_hydro_IA"/>
</dbReference>
<dbReference type="SFLD" id="SFLDS00003">
    <property type="entry name" value="Haloacid_Dehalogenase"/>
    <property type="match status" value="1"/>
</dbReference>
<dbReference type="EMBL" id="LT838813">
    <property type="protein sequence ID" value="SMD45655.1"/>
    <property type="molecule type" value="Genomic_DNA"/>
</dbReference>
<dbReference type="NCBIfam" id="TIGR01509">
    <property type="entry name" value="HAD-SF-IA-v3"/>
    <property type="match status" value="1"/>
</dbReference>
<dbReference type="OrthoDB" id="9797415at2"/>
<dbReference type="InterPro" id="IPR023214">
    <property type="entry name" value="HAD_sf"/>
</dbReference>
<organism evidence="1 2">
    <name type="scientific">Aquiflexum balticum DSM 16537</name>
    <dbReference type="NCBI Taxonomy" id="758820"/>
    <lineage>
        <taxon>Bacteria</taxon>
        <taxon>Pseudomonadati</taxon>
        <taxon>Bacteroidota</taxon>
        <taxon>Cytophagia</taxon>
        <taxon>Cytophagales</taxon>
        <taxon>Cyclobacteriaceae</taxon>
        <taxon>Aquiflexum</taxon>
    </lineage>
</organism>
<dbReference type="CDD" id="cd02603">
    <property type="entry name" value="HAD_sEH-N_like"/>
    <property type="match status" value="1"/>
</dbReference>
<reference evidence="2" key="1">
    <citation type="submission" date="2017-04" db="EMBL/GenBank/DDBJ databases">
        <authorList>
            <person name="Varghese N."/>
            <person name="Submissions S."/>
        </authorList>
    </citation>
    <scope>NUCLEOTIDE SEQUENCE [LARGE SCALE GENOMIC DNA]</scope>
    <source>
        <strain evidence="2">DSM 16537</strain>
    </source>
</reference>
<proteinExistence type="predicted"/>
<dbReference type="PANTHER" id="PTHR43611">
    <property type="entry name" value="ALPHA-D-GLUCOSE 1-PHOSPHATE PHOSPHATASE"/>
    <property type="match status" value="1"/>
</dbReference>
<gene>
    <name evidence="1" type="ORF">SAMN00777080_4314</name>
</gene>
<dbReference type="AlphaFoldDB" id="A0A1W2H9T6"/>
<dbReference type="GO" id="GO:0016787">
    <property type="term" value="F:hydrolase activity"/>
    <property type="evidence" value="ECO:0007669"/>
    <property type="project" value="UniProtKB-KW"/>
</dbReference>
<accession>A0A1W2H9T6</accession>
<dbReference type="PRINTS" id="PR00413">
    <property type="entry name" value="HADHALOGNASE"/>
</dbReference>
<dbReference type="Gene3D" id="3.40.50.1000">
    <property type="entry name" value="HAD superfamily/HAD-like"/>
    <property type="match status" value="1"/>
</dbReference>
<protein>
    <submittedName>
        <fullName evidence="1">Putative hydrolase of the HAD superfamily</fullName>
    </submittedName>
</protein>
<keyword evidence="2" id="KW-1185">Reference proteome</keyword>
<keyword evidence="1" id="KW-0378">Hydrolase</keyword>
<dbReference type="SUPFAM" id="SSF56784">
    <property type="entry name" value="HAD-like"/>
    <property type="match status" value="1"/>
</dbReference>
<dbReference type="InterPro" id="IPR036412">
    <property type="entry name" value="HAD-like_sf"/>
</dbReference>
<dbReference type="RefSeq" id="WP_084122586.1">
    <property type="nucleotide sequence ID" value="NZ_LT838813.1"/>
</dbReference>
<evidence type="ECO:0000313" key="2">
    <source>
        <dbReference type="Proteomes" id="UP000192333"/>
    </source>
</evidence>
<dbReference type="Gene3D" id="1.10.150.240">
    <property type="entry name" value="Putative phosphatase, domain 2"/>
    <property type="match status" value="1"/>
</dbReference>
<evidence type="ECO:0000313" key="1">
    <source>
        <dbReference type="EMBL" id="SMD45655.1"/>
    </source>
</evidence>
<dbReference type="SFLD" id="SFLDG01129">
    <property type="entry name" value="C1.5:_HAD__Beta-PGM__Phosphata"/>
    <property type="match status" value="1"/>
</dbReference>